<gene>
    <name evidence="2" type="ORF">HFP15_20980</name>
</gene>
<organism evidence="2 3">
    <name type="scientific">Amycolatopsis acididurans</name>
    <dbReference type="NCBI Taxonomy" id="2724524"/>
    <lineage>
        <taxon>Bacteria</taxon>
        <taxon>Bacillati</taxon>
        <taxon>Actinomycetota</taxon>
        <taxon>Actinomycetes</taxon>
        <taxon>Pseudonocardiales</taxon>
        <taxon>Pseudonocardiaceae</taxon>
        <taxon>Amycolatopsis</taxon>
    </lineage>
</organism>
<dbReference type="SUPFAM" id="SSF51182">
    <property type="entry name" value="RmlC-like cupins"/>
    <property type="match status" value="1"/>
</dbReference>
<dbReference type="PANTHER" id="PTHR36440">
    <property type="entry name" value="PUTATIVE (AFU_ORTHOLOGUE AFUA_8G07350)-RELATED"/>
    <property type="match status" value="1"/>
</dbReference>
<dbReference type="InterPro" id="IPR013096">
    <property type="entry name" value="Cupin_2"/>
</dbReference>
<dbReference type="InterPro" id="IPR011051">
    <property type="entry name" value="RmlC_Cupin_sf"/>
</dbReference>
<evidence type="ECO:0000259" key="1">
    <source>
        <dbReference type="Pfam" id="PF07883"/>
    </source>
</evidence>
<feature type="domain" description="Cupin type-2" evidence="1">
    <location>
        <begin position="43"/>
        <end position="96"/>
    </location>
</feature>
<dbReference type="EMBL" id="JAAXLS010000014">
    <property type="protein sequence ID" value="NKQ55364.1"/>
    <property type="molecule type" value="Genomic_DNA"/>
</dbReference>
<dbReference type="Proteomes" id="UP000715441">
    <property type="component" value="Unassembled WGS sequence"/>
</dbReference>
<dbReference type="RefSeq" id="WP_168518226.1">
    <property type="nucleotide sequence ID" value="NZ_JAAXLS010000014.1"/>
</dbReference>
<name>A0ABX1J6S2_9PSEU</name>
<comment type="caution">
    <text evidence="2">The sequence shown here is derived from an EMBL/GenBank/DDBJ whole genome shotgun (WGS) entry which is preliminary data.</text>
</comment>
<keyword evidence="3" id="KW-1185">Reference proteome</keyword>
<dbReference type="InterPro" id="IPR014710">
    <property type="entry name" value="RmlC-like_jellyroll"/>
</dbReference>
<proteinExistence type="predicted"/>
<dbReference type="Pfam" id="PF07883">
    <property type="entry name" value="Cupin_2"/>
    <property type="match status" value="1"/>
</dbReference>
<accession>A0ABX1J6S2</accession>
<reference evidence="2 3" key="1">
    <citation type="submission" date="2020-04" db="EMBL/GenBank/DDBJ databases">
        <title>Novel species.</title>
        <authorList>
            <person name="Teo W.F.A."/>
            <person name="Lipun K."/>
            <person name="Srisuk N."/>
            <person name="Duangmal K."/>
        </authorList>
    </citation>
    <scope>NUCLEOTIDE SEQUENCE [LARGE SCALE GENOMIC DNA]</scope>
    <source>
        <strain evidence="2 3">K13G38</strain>
    </source>
</reference>
<protein>
    <submittedName>
        <fullName evidence="2">Cupin domain-containing protein</fullName>
    </submittedName>
</protein>
<evidence type="ECO:0000313" key="2">
    <source>
        <dbReference type="EMBL" id="NKQ55364.1"/>
    </source>
</evidence>
<dbReference type="InterPro" id="IPR053146">
    <property type="entry name" value="QDO-like"/>
</dbReference>
<dbReference type="Gene3D" id="2.60.120.10">
    <property type="entry name" value="Jelly Rolls"/>
    <property type="match status" value="1"/>
</dbReference>
<evidence type="ECO:0000313" key="3">
    <source>
        <dbReference type="Proteomes" id="UP000715441"/>
    </source>
</evidence>
<dbReference type="PANTHER" id="PTHR36440:SF1">
    <property type="entry name" value="PUTATIVE (AFU_ORTHOLOGUE AFUA_8G07350)-RELATED"/>
    <property type="match status" value="1"/>
</dbReference>
<sequence length="174" mass="19537">MDKPIISRRADHEELGAAPNFTWLIADADQTDGVMNVVRTVLGEGVDGPPPHYHKQSPEMFYLLDGALRVLLDDEVVTIEKGDYLLVPPLTQHAWGTPMGVGADVLIVKAPGNNRFDYFRLGDRIRRGLASPGEILETAERFDNWFVENAAWRHELAVREGERAEYVPLDGVFR</sequence>